<evidence type="ECO:0000256" key="2">
    <source>
        <dbReference type="ARBA" id="ARBA00005120"/>
    </source>
</evidence>
<evidence type="ECO:0000256" key="11">
    <source>
        <dbReference type="ARBA" id="ARBA00047836"/>
    </source>
</evidence>
<evidence type="ECO:0000256" key="13">
    <source>
        <dbReference type="PIRNR" id="PIRNR001365"/>
    </source>
</evidence>
<comment type="function">
    <text evidence="1 12">Catalyzes the condensation of (S)-aspartate-beta-semialdehyde [(S)-ASA] and pyruvate to 4-hydroxy-tetrahydrodipicolinate (HTPA).</text>
</comment>
<dbReference type="PANTHER" id="PTHR12128">
    <property type="entry name" value="DIHYDRODIPICOLINATE SYNTHASE"/>
    <property type="match status" value="1"/>
</dbReference>
<comment type="pathway">
    <text evidence="2 12">Amino-acid biosynthesis; L-lysine biosynthesis via DAP pathway; (S)-tetrahydrodipicolinate from L-aspartate: step 3/4.</text>
</comment>
<evidence type="ECO:0000313" key="15">
    <source>
        <dbReference type="Proteomes" id="UP001343257"/>
    </source>
</evidence>
<feature type="site" description="Part of a proton relay during catalysis" evidence="12">
    <location>
        <position position="115"/>
    </location>
</feature>
<dbReference type="Pfam" id="PF00701">
    <property type="entry name" value="DHDPS"/>
    <property type="match status" value="1"/>
</dbReference>
<accession>A0ABU6PZB8</accession>
<comment type="catalytic activity">
    <reaction evidence="11 12">
        <text>L-aspartate 4-semialdehyde + pyruvate = (2S,4S)-4-hydroxy-2,3,4,5-tetrahydrodipicolinate + H2O + H(+)</text>
        <dbReference type="Rhea" id="RHEA:34171"/>
        <dbReference type="ChEBI" id="CHEBI:15361"/>
        <dbReference type="ChEBI" id="CHEBI:15377"/>
        <dbReference type="ChEBI" id="CHEBI:15378"/>
        <dbReference type="ChEBI" id="CHEBI:67139"/>
        <dbReference type="ChEBI" id="CHEBI:537519"/>
        <dbReference type="EC" id="4.3.3.7"/>
    </reaction>
</comment>
<keyword evidence="10 12" id="KW-0704">Schiff base</keyword>
<feature type="site" description="Part of a proton relay during catalysis" evidence="12">
    <location>
        <position position="49"/>
    </location>
</feature>
<evidence type="ECO:0000256" key="1">
    <source>
        <dbReference type="ARBA" id="ARBA00003294"/>
    </source>
</evidence>
<dbReference type="CDD" id="cd00950">
    <property type="entry name" value="DHDPS"/>
    <property type="match status" value="1"/>
</dbReference>
<dbReference type="PROSITE" id="PS00665">
    <property type="entry name" value="DHDPS_1"/>
    <property type="match status" value="1"/>
</dbReference>
<dbReference type="InterPro" id="IPR005263">
    <property type="entry name" value="DapA"/>
</dbReference>
<name>A0ABU6PZB8_9BACL</name>
<evidence type="ECO:0000256" key="10">
    <source>
        <dbReference type="ARBA" id="ARBA00023270"/>
    </source>
</evidence>
<keyword evidence="6 12" id="KW-0028">Amino-acid biosynthesis</keyword>
<dbReference type="InterPro" id="IPR020624">
    <property type="entry name" value="Schiff_base-form_aldolases_CS"/>
</dbReference>
<dbReference type="SMART" id="SM01130">
    <property type="entry name" value="DHDPS"/>
    <property type="match status" value="1"/>
</dbReference>
<keyword evidence="7 12" id="KW-0220">Diaminopimelate biosynthesis</keyword>
<keyword evidence="9 12" id="KW-0456">Lyase</keyword>
<protein>
    <recommendedName>
        <fullName evidence="4 12">4-hydroxy-tetrahydrodipicolinate synthase</fullName>
        <shortName evidence="12">HTPA synthase</shortName>
        <ecNumber evidence="4 12">4.3.3.7</ecNumber>
    </recommendedName>
</protein>
<keyword evidence="5 12" id="KW-0963">Cytoplasm</keyword>
<dbReference type="Proteomes" id="UP001343257">
    <property type="component" value="Unassembled WGS sequence"/>
</dbReference>
<comment type="subcellular location">
    <subcellularLocation>
        <location evidence="12">Cytoplasm</location>
    </subcellularLocation>
</comment>
<evidence type="ECO:0000256" key="8">
    <source>
        <dbReference type="ARBA" id="ARBA00023154"/>
    </source>
</evidence>
<feature type="active site" description="Proton donor/acceptor" evidence="12">
    <location>
        <position position="140"/>
    </location>
</feature>
<dbReference type="HAMAP" id="MF_00418">
    <property type="entry name" value="DapA"/>
    <property type="match status" value="1"/>
</dbReference>
<evidence type="ECO:0000256" key="4">
    <source>
        <dbReference type="ARBA" id="ARBA00012086"/>
    </source>
</evidence>
<dbReference type="EMBL" id="JARTLD010000049">
    <property type="protein sequence ID" value="MED5019460.1"/>
    <property type="molecule type" value="Genomic_DNA"/>
</dbReference>
<dbReference type="PANTHER" id="PTHR12128:SF66">
    <property type="entry name" value="4-HYDROXY-2-OXOGLUTARATE ALDOLASE, MITOCHONDRIAL"/>
    <property type="match status" value="1"/>
</dbReference>
<comment type="subunit">
    <text evidence="12">Homotetramer; dimer of dimers.</text>
</comment>
<comment type="caution">
    <text evidence="12">Was originally thought to be a dihydrodipicolinate synthase (DHDPS), catalyzing the condensation of (S)-aspartate-beta-semialdehyde [(S)-ASA] and pyruvate to dihydrodipicolinate (DHDP). However, it was shown in E.coli that the product of the enzymatic reaction is not dihydrodipicolinate but in fact (4S)-4-hydroxy-2,3,4,5-tetrahydro-(2S)-dipicolinic acid (HTPA), and that the consecutive dehydration reaction leading to DHDP is not spontaneous but catalyzed by DapB.</text>
</comment>
<dbReference type="InterPro" id="IPR002220">
    <property type="entry name" value="DapA-like"/>
</dbReference>
<evidence type="ECO:0000256" key="9">
    <source>
        <dbReference type="ARBA" id="ARBA00023239"/>
    </source>
</evidence>
<feature type="binding site" evidence="12">
    <location>
        <position position="50"/>
    </location>
    <ligand>
        <name>pyruvate</name>
        <dbReference type="ChEBI" id="CHEBI:15361"/>
    </ligand>
</feature>
<dbReference type="NCBIfam" id="TIGR00674">
    <property type="entry name" value="dapA"/>
    <property type="match status" value="1"/>
</dbReference>
<dbReference type="PRINTS" id="PR00146">
    <property type="entry name" value="DHPICSNTHASE"/>
</dbReference>
<proteinExistence type="inferred from homology"/>
<feature type="active site" description="Schiff-base intermediate with substrate" evidence="12">
    <location>
        <position position="168"/>
    </location>
</feature>
<comment type="similarity">
    <text evidence="3 12 13">Belongs to the DapA family.</text>
</comment>
<dbReference type="PIRSF" id="PIRSF001365">
    <property type="entry name" value="DHDPS"/>
    <property type="match status" value="1"/>
</dbReference>
<organism evidence="14 15">
    <name type="scientific">Paenibacillus chibensis</name>
    <dbReference type="NCBI Taxonomy" id="59846"/>
    <lineage>
        <taxon>Bacteria</taxon>
        <taxon>Bacillati</taxon>
        <taxon>Bacillota</taxon>
        <taxon>Bacilli</taxon>
        <taxon>Bacillales</taxon>
        <taxon>Paenibacillaceae</taxon>
        <taxon>Paenibacillus</taxon>
    </lineage>
</organism>
<evidence type="ECO:0000313" key="14">
    <source>
        <dbReference type="EMBL" id="MED5019460.1"/>
    </source>
</evidence>
<evidence type="ECO:0000256" key="12">
    <source>
        <dbReference type="HAMAP-Rule" id="MF_00418"/>
    </source>
</evidence>
<evidence type="ECO:0000256" key="6">
    <source>
        <dbReference type="ARBA" id="ARBA00022605"/>
    </source>
</evidence>
<reference evidence="14 15" key="1">
    <citation type="submission" date="2023-03" db="EMBL/GenBank/DDBJ databases">
        <title>Bacillus Genome Sequencing.</title>
        <authorList>
            <person name="Dunlap C."/>
        </authorList>
    </citation>
    <scope>NUCLEOTIDE SEQUENCE [LARGE SCALE GENOMIC DNA]</scope>
    <source>
        <strain evidence="14 15">NRS-52</strain>
    </source>
</reference>
<keyword evidence="15" id="KW-1185">Reference proteome</keyword>
<keyword evidence="8 12" id="KW-0457">Lysine biosynthesis</keyword>
<evidence type="ECO:0000256" key="7">
    <source>
        <dbReference type="ARBA" id="ARBA00022915"/>
    </source>
</evidence>
<sequence>MMDRNGLHGIFVPVVTPFGSDGELDQASYANYVMNLLSHPIHGLVINGTTGESPTVRWEEVEVLIRITRDLLDGLHRKIPVIVGTGTNDTASTVDRTEKAARAGADAVLVVVPYYSKPSQEGIFKHFQQVAQVGISVVVYEIPARTGVRLNINTAKRIMELDNVIGIKDSSDHLELVSALSHVGVSVLCGDDLHLHDKLSLGAAGGILASANINTERFIEVYAWARQGDLIKAKEAFDSLVPWIQKLFQESNPAPLKWLLKRQGFISSDQLRLPMSPISVELEDELEQLLSL</sequence>
<dbReference type="Gene3D" id="3.20.20.70">
    <property type="entry name" value="Aldolase class I"/>
    <property type="match status" value="1"/>
</dbReference>
<evidence type="ECO:0000256" key="3">
    <source>
        <dbReference type="ARBA" id="ARBA00007592"/>
    </source>
</evidence>
<gene>
    <name evidence="12 14" type="primary">dapA</name>
    <name evidence="14" type="ORF">P9847_19335</name>
</gene>
<dbReference type="SUPFAM" id="SSF51569">
    <property type="entry name" value="Aldolase"/>
    <property type="match status" value="1"/>
</dbReference>
<comment type="caution">
    <text evidence="14">The sequence shown here is derived from an EMBL/GenBank/DDBJ whole genome shotgun (WGS) entry which is preliminary data.</text>
</comment>
<dbReference type="InterPro" id="IPR013785">
    <property type="entry name" value="Aldolase_TIM"/>
</dbReference>
<feature type="binding site" evidence="12">
    <location>
        <position position="207"/>
    </location>
    <ligand>
        <name>pyruvate</name>
        <dbReference type="ChEBI" id="CHEBI:15361"/>
    </ligand>
</feature>
<evidence type="ECO:0000256" key="5">
    <source>
        <dbReference type="ARBA" id="ARBA00022490"/>
    </source>
</evidence>
<dbReference type="RefSeq" id="WP_328280458.1">
    <property type="nucleotide sequence ID" value="NZ_JARTLD010000049.1"/>
</dbReference>
<dbReference type="EC" id="4.3.3.7" evidence="4 12"/>
<dbReference type="GO" id="GO:0008840">
    <property type="term" value="F:4-hydroxy-tetrahydrodipicolinate synthase activity"/>
    <property type="evidence" value="ECO:0007669"/>
    <property type="project" value="UniProtKB-EC"/>
</dbReference>